<organism evidence="8 9">
    <name type="scientific">Brassica cretica</name>
    <name type="common">Mustard</name>
    <dbReference type="NCBI Taxonomy" id="69181"/>
    <lineage>
        <taxon>Eukaryota</taxon>
        <taxon>Viridiplantae</taxon>
        <taxon>Streptophyta</taxon>
        <taxon>Embryophyta</taxon>
        <taxon>Tracheophyta</taxon>
        <taxon>Spermatophyta</taxon>
        <taxon>Magnoliopsida</taxon>
        <taxon>eudicotyledons</taxon>
        <taxon>Gunneridae</taxon>
        <taxon>Pentapetalae</taxon>
        <taxon>rosids</taxon>
        <taxon>malvids</taxon>
        <taxon>Brassicales</taxon>
        <taxon>Brassicaceae</taxon>
        <taxon>Brassiceae</taxon>
        <taxon>Brassica</taxon>
    </lineage>
</organism>
<keyword evidence="4" id="KW-0378">Hydrolase</keyword>
<dbReference type="SUPFAM" id="SSF54001">
    <property type="entry name" value="Cysteine proteinases"/>
    <property type="match status" value="1"/>
</dbReference>
<dbReference type="InterPro" id="IPR035966">
    <property type="entry name" value="PKF_sf"/>
</dbReference>
<evidence type="ECO:0000256" key="5">
    <source>
        <dbReference type="ARBA" id="ARBA00023152"/>
    </source>
</evidence>
<accession>A0ABQ7BBA3</accession>
<feature type="region of interest" description="Disordered" evidence="6">
    <location>
        <begin position="1"/>
        <end position="53"/>
    </location>
</feature>
<dbReference type="Gene3D" id="3.40.50.460">
    <property type="entry name" value="Phosphofructokinase domain"/>
    <property type="match status" value="1"/>
</dbReference>
<dbReference type="PANTHER" id="PTHR43650">
    <property type="entry name" value="PYROPHOSPHATE--FRUCTOSE 6-PHOSPHATE 1-PHOSPHOTRANSFERASE"/>
    <property type="match status" value="1"/>
</dbReference>
<comment type="similarity">
    <text evidence="1">Belongs to the peptidase C48 family.</text>
</comment>
<evidence type="ECO:0000256" key="2">
    <source>
        <dbReference type="ARBA" id="ARBA00022490"/>
    </source>
</evidence>
<dbReference type="InterPro" id="IPR003653">
    <property type="entry name" value="Peptidase_C48_C"/>
</dbReference>
<protein>
    <recommendedName>
        <fullName evidence="7">Ubiquitin-like protease family profile domain-containing protein</fullName>
    </recommendedName>
</protein>
<evidence type="ECO:0000256" key="4">
    <source>
        <dbReference type="ARBA" id="ARBA00022801"/>
    </source>
</evidence>
<gene>
    <name evidence="8" type="ORF">DY000_02042612</name>
</gene>
<dbReference type="Proteomes" id="UP000266723">
    <property type="component" value="Unassembled WGS sequence"/>
</dbReference>
<feature type="compositionally biased region" description="Polar residues" evidence="6">
    <location>
        <begin position="44"/>
        <end position="53"/>
    </location>
</feature>
<comment type="caution">
    <text evidence="8">The sequence shown here is derived from an EMBL/GenBank/DDBJ whole genome shotgun (WGS) entry which is preliminary data.</text>
</comment>
<dbReference type="Gene3D" id="3.40.395.10">
    <property type="entry name" value="Adenoviral Proteinase, Chain A"/>
    <property type="match status" value="1"/>
</dbReference>
<keyword evidence="5" id="KW-0324">Glycolysis</keyword>
<keyword evidence="9" id="KW-1185">Reference proteome</keyword>
<evidence type="ECO:0000259" key="7">
    <source>
        <dbReference type="Pfam" id="PF02902"/>
    </source>
</evidence>
<dbReference type="InterPro" id="IPR038765">
    <property type="entry name" value="Papain-like_cys_pep_sf"/>
</dbReference>
<evidence type="ECO:0000256" key="3">
    <source>
        <dbReference type="ARBA" id="ARBA00022670"/>
    </source>
</evidence>
<keyword evidence="2" id="KW-0963">Cytoplasm</keyword>
<dbReference type="SUPFAM" id="SSF53784">
    <property type="entry name" value="Phosphofructokinase"/>
    <property type="match status" value="1"/>
</dbReference>
<evidence type="ECO:0000313" key="9">
    <source>
        <dbReference type="Proteomes" id="UP000266723"/>
    </source>
</evidence>
<reference evidence="8 9" key="1">
    <citation type="journal article" date="2020" name="BMC Genomics">
        <title>Intraspecific diversification of the crop wild relative Brassica cretica Lam. using demographic model selection.</title>
        <authorList>
            <person name="Kioukis A."/>
            <person name="Michalopoulou V.A."/>
            <person name="Briers L."/>
            <person name="Pirintsos S."/>
            <person name="Studholme D.J."/>
            <person name="Pavlidis P."/>
            <person name="Sarris P.F."/>
        </authorList>
    </citation>
    <scope>NUCLEOTIDE SEQUENCE [LARGE SCALE GENOMIC DNA]</scope>
    <source>
        <strain evidence="9">cv. PFS-1207/04</strain>
    </source>
</reference>
<feature type="compositionally biased region" description="Polar residues" evidence="6">
    <location>
        <begin position="1"/>
        <end position="10"/>
    </location>
</feature>
<feature type="compositionally biased region" description="Low complexity" evidence="6">
    <location>
        <begin position="21"/>
        <end position="41"/>
    </location>
</feature>
<dbReference type="PANTHER" id="PTHR43650:SF23">
    <property type="entry name" value="PYROPHOSPHATE--FRUCTOSE 6-PHOSPHATE 1-PHOSPHOTRANSFERASE SUBUNIT ALPHA 2"/>
    <property type="match status" value="1"/>
</dbReference>
<feature type="domain" description="Ubiquitin-like protease family profile" evidence="7">
    <location>
        <begin position="364"/>
        <end position="502"/>
    </location>
</feature>
<dbReference type="EMBL" id="QGKV02001507">
    <property type="protein sequence ID" value="KAF3529607.1"/>
    <property type="molecule type" value="Genomic_DNA"/>
</dbReference>
<keyword evidence="3" id="KW-0645">Protease</keyword>
<proteinExistence type="inferred from homology"/>
<dbReference type="Pfam" id="PF02902">
    <property type="entry name" value="Peptidase_C48"/>
    <property type="match status" value="1"/>
</dbReference>
<evidence type="ECO:0000256" key="6">
    <source>
        <dbReference type="SAM" id="MobiDB-lite"/>
    </source>
</evidence>
<evidence type="ECO:0000256" key="1">
    <source>
        <dbReference type="ARBA" id="ARBA00005234"/>
    </source>
</evidence>
<name>A0ABQ7BBA3_BRACR</name>
<evidence type="ECO:0000313" key="8">
    <source>
        <dbReference type="EMBL" id="KAF3529607.1"/>
    </source>
</evidence>
<sequence length="504" mass="56056">MTTTASNSIHNPHEDSPVKNPSTTVSAQSVSSSGNMGSPLSRAEQPTTIATTPASDDPALCQYFVIPLWRGNGYGTMFAQGVVALSESYFGSGSSFCNLVLLSVTGTEAMFSNLGHFTSVSIRVSGGSMSECCTSVLSLASHPFNICPCWPCLVSGGSMSECCTSVLSLASHPFNICPCWPCLLQIRDAVQARAGQDKNHGVILIPEGIVESIHELYALLKEGVHADNISTQLSPWSSTLFEFLPPFIKKQLAFAFLVYPCLVVQYMGQSAFLSKNLGLFSTIFTVQSQNLSQSSNYVDKGTQESLQDTLGNLYKTLWETFLKHHMLKDSWAKIIEWSSTSNELKIGPSMLTSELAARIMGPTEWLLNHEIDAMMYLFTEMTTLQRWEPSKVAFMSCMFSNQMKTSFEEFRKDKKKFKVSELLHWYDIGELPAHGRTRLMWDLDVTCMYVPLNVGKHWISMCVNFFSQSIEVFDCEGLKHNKEVEPFAFLIPRIVKSVHSSKSR</sequence>